<sequence length="247" mass="28760">MGFHDIHGIHKENFQLSPINDMKDYYLGSMSFDSLFCDRPFLEMASSSQILTNEEVKNRIIEATRLINLQNEARAQIIEKLAEKKVTFAEIQNMRRQKTSFDLNVKNLKRETESIKNDIKSMENILDSISNEDYIFPLYVIMLQAMADRVKQSPWTPIQGSYSGRKNSIERENCVYEKRKRNRIKPLSRMRNVEHKNGNKKPRKHHGDSTKGMDPKFRETRNMLGSTTTRVVNMPRKSKGTLIVTSS</sequence>
<feature type="compositionally biased region" description="Basic and acidic residues" evidence="2">
    <location>
        <begin position="207"/>
        <end position="218"/>
    </location>
</feature>
<comment type="caution">
    <text evidence="3">The sequence shown here is derived from an EMBL/GenBank/DDBJ whole genome shotgun (WGS) entry which is preliminary data.</text>
</comment>
<reference evidence="3" key="1">
    <citation type="submission" date="2023-12" db="EMBL/GenBank/DDBJ databases">
        <title>Genome assembly of Anisodus tanguticus.</title>
        <authorList>
            <person name="Wang Y.-J."/>
        </authorList>
    </citation>
    <scope>NUCLEOTIDE SEQUENCE</scope>
    <source>
        <strain evidence="3">KB-2021</strain>
        <tissue evidence="3">Leaf</tissue>
    </source>
</reference>
<accession>A0AAE1QQX7</accession>
<dbReference type="EMBL" id="JAVYJV010000024">
    <property type="protein sequence ID" value="KAK4338046.1"/>
    <property type="molecule type" value="Genomic_DNA"/>
</dbReference>
<evidence type="ECO:0000256" key="1">
    <source>
        <dbReference type="SAM" id="Coils"/>
    </source>
</evidence>
<organism evidence="3 4">
    <name type="scientific">Anisodus tanguticus</name>
    <dbReference type="NCBI Taxonomy" id="243964"/>
    <lineage>
        <taxon>Eukaryota</taxon>
        <taxon>Viridiplantae</taxon>
        <taxon>Streptophyta</taxon>
        <taxon>Embryophyta</taxon>
        <taxon>Tracheophyta</taxon>
        <taxon>Spermatophyta</taxon>
        <taxon>Magnoliopsida</taxon>
        <taxon>eudicotyledons</taxon>
        <taxon>Gunneridae</taxon>
        <taxon>Pentapetalae</taxon>
        <taxon>asterids</taxon>
        <taxon>lamiids</taxon>
        <taxon>Solanales</taxon>
        <taxon>Solanaceae</taxon>
        <taxon>Solanoideae</taxon>
        <taxon>Hyoscyameae</taxon>
        <taxon>Anisodus</taxon>
    </lineage>
</organism>
<name>A0AAE1QQX7_9SOLA</name>
<evidence type="ECO:0000256" key="2">
    <source>
        <dbReference type="SAM" id="MobiDB-lite"/>
    </source>
</evidence>
<feature type="region of interest" description="Disordered" evidence="2">
    <location>
        <begin position="189"/>
        <end position="218"/>
    </location>
</feature>
<evidence type="ECO:0000313" key="4">
    <source>
        <dbReference type="Proteomes" id="UP001291623"/>
    </source>
</evidence>
<proteinExistence type="predicted"/>
<gene>
    <name evidence="3" type="ORF">RND71_042533</name>
</gene>
<dbReference type="AlphaFoldDB" id="A0AAE1QQX7"/>
<evidence type="ECO:0000313" key="3">
    <source>
        <dbReference type="EMBL" id="KAK4338046.1"/>
    </source>
</evidence>
<keyword evidence="1" id="KW-0175">Coiled coil</keyword>
<dbReference type="Proteomes" id="UP001291623">
    <property type="component" value="Unassembled WGS sequence"/>
</dbReference>
<keyword evidence="4" id="KW-1185">Reference proteome</keyword>
<feature type="coiled-coil region" evidence="1">
    <location>
        <begin position="91"/>
        <end position="132"/>
    </location>
</feature>
<protein>
    <submittedName>
        <fullName evidence="3">Uncharacterized protein</fullName>
    </submittedName>
</protein>